<dbReference type="InterPro" id="IPR005119">
    <property type="entry name" value="LysR_subst-bd"/>
</dbReference>
<keyword evidence="2" id="KW-0805">Transcription regulation</keyword>
<dbReference type="PANTHER" id="PTHR30126:SF39">
    <property type="entry name" value="HTH-TYPE TRANSCRIPTIONAL REGULATOR CYSL"/>
    <property type="match status" value="1"/>
</dbReference>
<reference evidence="6 7" key="1">
    <citation type="journal article" date="2020" name="mSystems">
        <title>Defining Genomic and Predicted Metabolic Features of the Acetobacterium Genus.</title>
        <authorList>
            <person name="Ross D.E."/>
            <person name="Marshall C.W."/>
            <person name="Gulliver D."/>
            <person name="May H.D."/>
            <person name="Norman R.S."/>
        </authorList>
    </citation>
    <scope>NUCLEOTIDE SEQUENCE [LARGE SCALE GENOMIC DNA]</scope>
    <source>
        <strain evidence="6 7">DSM 9173</strain>
    </source>
</reference>
<dbReference type="Proteomes" id="UP000653358">
    <property type="component" value="Unassembled WGS sequence"/>
</dbReference>
<dbReference type="PANTHER" id="PTHR30126">
    <property type="entry name" value="HTH-TYPE TRANSCRIPTIONAL REGULATOR"/>
    <property type="match status" value="1"/>
</dbReference>
<dbReference type="InterPro" id="IPR036388">
    <property type="entry name" value="WH-like_DNA-bd_sf"/>
</dbReference>
<dbReference type="SUPFAM" id="SSF46785">
    <property type="entry name" value="Winged helix' DNA-binding domain"/>
    <property type="match status" value="1"/>
</dbReference>
<keyword evidence="7" id="KW-1185">Reference proteome</keyword>
<proteinExistence type="inferred from homology"/>
<dbReference type="InterPro" id="IPR036390">
    <property type="entry name" value="WH_DNA-bd_sf"/>
</dbReference>
<dbReference type="Gene3D" id="1.10.10.10">
    <property type="entry name" value="Winged helix-like DNA-binding domain superfamily/Winged helix DNA-binding domain"/>
    <property type="match status" value="1"/>
</dbReference>
<evidence type="ECO:0000256" key="4">
    <source>
        <dbReference type="ARBA" id="ARBA00023163"/>
    </source>
</evidence>
<evidence type="ECO:0000259" key="5">
    <source>
        <dbReference type="PROSITE" id="PS50931"/>
    </source>
</evidence>
<dbReference type="Gene3D" id="3.40.190.290">
    <property type="match status" value="1"/>
</dbReference>
<keyword evidence="3" id="KW-0238">DNA-binding</keyword>
<dbReference type="EMBL" id="WJBB01000022">
    <property type="protein sequence ID" value="MBC3798175.1"/>
    <property type="molecule type" value="Genomic_DNA"/>
</dbReference>
<evidence type="ECO:0000256" key="1">
    <source>
        <dbReference type="ARBA" id="ARBA00009437"/>
    </source>
</evidence>
<name>A0ABR6WPV2_9FIRM</name>
<feature type="domain" description="HTH lysR-type" evidence="5">
    <location>
        <begin position="1"/>
        <end position="58"/>
    </location>
</feature>
<organism evidence="6 7">
    <name type="scientific">Acetobacterium tundrae</name>
    <dbReference type="NCBI Taxonomy" id="132932"/>
    <lineage>
        <taxon>Bacteria</taxon>
        <taxon>Bacillati</taxon>
        <taxon>Bacillota</taxon>
        <taxon>Clostridia</taxon>
        <taxon>Eubacteriales</taxon>
        <taxon>Eubacteriaceae</taxon>
        <taxon>Acetobacterium</taxon>
    </lineage>
</organism>
<dbReference type="Pfam" id="PF00126">
    <property type="entry name" value="HTH_1"/>
    <property type="match status" value="1"/>
</dbReference>
<gene>
    <name evidence="6" type="ORF">GH807_14155</name>
</gene>
<comment type="caution">
    <text evidence="6">The sequence shown here is derived from an EMBL/GenBank/DDBJ whole genome shotgun (WGS) entry which is preliminary data.</text>
</comment>
<dbReference type="SUPFAM" id="SSF53850">
    <property type="entry name" value="Periplasmic binding protein-like II"/>
    <property type="match status" value="1"/>
</dbReference>
<dbReference type="PROSITE" id="PS50931">
    <property type="entry name" value="HTH_LYSR"/>
    <property type="match status" value="1"/>
</dbReference>
<dbReference type="PRINTS" id="PR00039">
    <property type="entry name" value="HTHLYSR"/>
</dbReference>
<comment type="similarity">
    <text evidence="1">Belongs to the LysR transcriptional regulatory family.</text>
</comment>
<evidence type="ECO:0000256" key="3">
    <source>
        <dbReference type="ARBA" id="ARBA00023125"/>
    </source>
</evidence>
<keyword evidence="4" id="KW-0804">Transcription</keyword>
<evidence type="ECO:0000256" key="2">
    <source>
        <dbReference type="ARBA" id="ARBA00023015"/>
    </source>
</evidence>
<protein>
    <submittedName>
        <fullName evidence="6">LysR family transcriptional regulator</fullName>
    </submittedName>
</protein>
<accession>A0ABR6WPV2</accession>
<evidence type="ECO:0000313" key="7">
    <source>
        <dbReference type="Proteomes" id="UP000653358"/>
    </source>
</evidence>
<dbReference type="RefSeq" id="WP_148603585.1">
    <property type="nucleotide sequence ID" value="NZ_RXYB01000009.1"/>
</dbReference>
<sequence length="295" mass="33435">MNLNQLYYFKKLAELEHYTQASKELFITQPSLSGSISSLEEELGIALFQHHGRNIKLTKYGKGFYQYVCSALTELEKGIEKAREKSGSYGGVIDLGCIPTLIGDFLPVAINDYLKNVDSKTKFNIFQGMTLDVIEGIESEKYDVGFCSYIENKQNLEFHPIMAQELILLVNNNHPLAEKDSICLKELSGYPLITYRHSLPIGKTISKYLKTNHLKALYAYDDEISIGGVISNTDSAAITAKTPFLYQFSHLKMIKLDIPIDARLIYMVYNKDSYHTLHVNSFVSYVLENECNLPL</sequence>
<dbReference type="InterPro" id="IPR000847">
    <property type="entry name" value="LysR_HTH_N"/>
</dbReference>
<dbReference type="Pfam" id="PF03466">
    <property type="entry name" value="LysR_substrate"/>
    <property type="match status" value="1"/>
</dbReference>
<evidence type="ECO:0000313" key="6">
    <source>
        <dbReference type="EMBL" id="MBC3798175.1"/>
    </source>
</evidence>